<dbReference type="FunFam" id="1.10.220.100:FF:000001">
    <property type="entry name" value="Enhancer of mRNA-decapping protein 4"/>
    <property type="match status" value="1"/>
</dbReference>
<feature type="region of interest" description="Disordered" evidence="8">
    <location>
        <begin position="1165"/>
        <end position="1186"/>
    </location>
</feature>
<evidence type="ECO:0000256" key="7">
    <source>
        <dbReference type="SAM" id="Coils"/>
    </source>
</evidence>
<dbReference type="InterPro" id="IPR044938">
    <property type="entry name" value="EDC4_C_sf"/>
</dbReference>
<feature type="coiled-coil region" evidence="7">
    <location>
        <begin position="1234"/>
        <end position="1268"/>
    </location>
</feature>
<protein>
    <submittedName>
        <fullName evidence="11">Uncharacterized protein</fullName>
    </submittedName>
</protein>
<evidence type="ECO:0000259" key="9">
    <source>
        <dbReference type="Pfam" id="PF16529"/>
    </source>
</evidence>
<dbReference type="PANTHER" id="PTHR15598:SF5">
    <property type="entry name" value="ENHANCER OF MRNA-DECAPPING PROTEIN 4"/>
    <property type="match status" value="1"/>
</dbReference>
<feature type="compositionally biased region" description="Polar residues" evidence="8">
    <location>
        <begin position="667"/>
        <end position="700"/>
    </location>
</feature>
<keyword evidence="5" id="KW-0677">Repeat</keyword>
<dbReference type="SUPFAM" id="SSF50978">
    <property type="entry name" value="WD40 repeat-like"/>
    <property type="match status" value="1"/>
</dbReference>
<comment type="similarity">
    <text evidence="2">Belongs to the WD repeat EDC4 family.</text>
</comment>
<keyword evidence="4" id="KW-0853">WD repeat</keyword>
<dbReference type="Pfam" id="PF21289">
    <property type="entry name" value="EDC4_C"/>
    <property type="match status" value="1"/>
</dbReference>
<evidence type="ECO:0000256" key="5">
    <source>
        <dbReference type="ARBA" id="ARBA00022737"/>
    </source>
</evidence>
<feature type="region of interest" description="Disordered" evidence="8">
    <location>
        <begin position="751"/>
        <end position="830"/>
    </location>
</feature>
<dbReference type="InterPro" id="IPR045152">
    <property type="entry name" value="EDC4-like"/>
</dbReference>
<feature type="region of interest" description="Disordered" evidence="8">
    <location>
        <begin position="538"/>
        <end position="637"/>
    </location>
</feature>
<dbReference type="PANTHER" id="PTHR15598">
    <property type="entry name" value="ENHANCER OF MRNA-DECAPPING PROTEIN 4"/>
    <property type="match status" value="1"/>
</dbReference>
<dbReference type="Gene3D" id="6.10.140.270">
    <property type="match status" value="1"/>
</dbReference>
<dbReference type="GO" id="GO:0031087">
    <property type="term" value="P:deadenylation-independent decapping of nuclear-transcribed mRNA"/>
    <property type="evidence" value="ECO:0007669"/>
    <property type="project" value="InterPro"/>
</dbReference>
<feature type="domain" description="Enhancer of mRNA-decapping protein 4 WD40 repeat region" evidence="9">
    <location>
        <begin position="103"/>
        <end position="432"/>
    </location>
</feature>
<dbReference type="GO" id="GO:0000932">
    <property type="term" value="C:P-body"/>
    <property type="evidence" value="ECO:0007669"/>
    <property type="project" value="UniProtKB-SubCell"/>
</dbReference>
<dbReference type="InterPro" id="IPR015943">
    <property type="entry name" value="WD40/YVTN_repeat-like_dom_sf"/>
</dbReference>
<comment type="subcellular location">
    <subcellularLocation>
        <location evidence="1">Cytoplasm</location>
        <location evidence="1">P-body</location>
    </subcellularLocation>
</comment>
<evidence type="ECO:0000259" key="10">
    <source>
        <dbReference type="Pfam" id="PF21289"/>
    </source>
</evidence>
<feature type="compositionally biased region" description="Low complexity" evidence="8">
    <location>
        <begin position="566"/>
        <end position="581"/>
    </location>
</feature>
<dbReference type="InterPro" id="IPR049404">
    <property type="entry name" value="EDC4_C"/>
</dbReference>
<reference evidence="12" key="1">
    <citation type="submission" date="2013-03" db="EMBL/GenBank/DDBJ databases">
        <title>The Genome Sequence of Anopheles dirus WRAIR2.</title>
        <authorList>
            <consortium name="The Broad Institute Genomics Platform"/>
            <person name="Neafsey D.E."/>
            <person name="Walton C."/>
            <person name="Walker B."/>
            <person name="Young S.K."/>
            <person name="Zeng Q."/>
            <person name="Gargeya S."/>
            <person name="Fitzgerald M."/>
            <person name="Haas B."/>
            <person name="Abouelleil A."/>
            <person name="Allen A.W."/>
            <person name="Alvarado L."/>
            <person name="Arachchi H.M."/>
            <person name="Berlin A.M."/>
            <person name="Chapman S.B."/>
            <person name="Gainer-Dewar J."/>
            <person name="Goldberg J."/>
            <person name="Griggs A."/>
            <person name="Gujja S."/>
            <person name="Hansen M."/>
            <person name="Howarth C."/>
            <person name="Imamovic A."/>
            <person name="Ireland A."/>
            <person name="Larimer J."/>
            <person name="McCowan C."/>
            <person name="Murphy C."/>
            <person name="Pearson M."/>
            <person name="Poon T.W."/>
            <person name="Priest M."/>
            <person name="Roberts A."/>
            <person name="Saif S."/>
            <person name="Shea T."/>
            <person name="Sisk P."/>
            <person name="Sykes S."/>
            <person name="Wortman J."/>
            <person name="Nusbaum C."/>
            <person name="Birren B."/>
        </authorList>
    </citation>
    <scope>NUCLEOTIDE SEQUENCE [LARGE SCALE GENOMIC DNA]</scope>
    <source>
        <strain evidence="12">WRAIR2</strain>
    </source>
</reference>
<dbReference type="Proteomes" id="UP000075884">
    <property type="component" value="Unassembled WGS sequence"/>
</dbReference>
<dbReference type="EnsemblMetazoa" id="ADIR011081-RA">
    <property type="protein sequence ID" value="ADIR011081-PA"/>
    <property type="gene ID" value="ADIR011081"/>
</dbReference>
<feature type="region of interest" description="Disordered" evidence="8">
    <location>
        <begin position="849"/>
        <end position="875"/>
    </location>
</feature>
<reference evidence="11" key="2">
    <citation type="submission" date="2020-05" db="UniProtKB">
        <authorList>
            <consortium name="EnsemblMetazoa"/>
        </authorList>
    </citation>
    <scope>IDENTIFICATION</scope>
    <source>
        <strain evidence="11">WRAIR2</strain>
    </source>
</reference>
<evidence type="ECO:0000313" key="11">
    <source>
        <dbReference type="EnsemblMetazoa" id="ADIR011081-PA"/>
    </source>
</evidence>
<evidence type="ECO:0000256" key="8">
    <source>
        <dbReference type="SAM" id="MobiDB-lite"/>
    </source>
</evidence>
<dbReference type="InterPro" id="IPR036322">
    <property type="entry name" value="WD40_repeat_dom_sf"/>
</dbReference>
<dbReference type="Gene3D" id="2.130.10.10">
    <property type="entry name" value="YVTN repeat-like/Quinoprotein amine dehydrogenase"/>
    <property type="match status" value="1"/>
</dbReference>
<feature type="region of interest" description="Disordered" evidence="8">
    <location>
        <begin position="981"/>
        <end position="1008"/>
    </location>
</feature>
<dbReference type="Pfam" id="PF16529">
    <property type="entry name" value="Ge1_WD40"/>
    <property type="match status" value="1"/>
</dbReference>
<keyword evidence="3" id="KW-0963">Cytoplasm</keyword>
<keyword evidence="6 7" id="KW-0175">Coiled coil</keyword>
<organism evidence="11 12">
    <name type="scientific">Anopheles dirus</name>
    <dbReference type="NCBI Taxonomy" id="7168"/>
    <lineage>
        <taxon>Eukaryota</taxon>
        <taxon>Metazoa</taxon>
        <taxon>Ecdysozoa</taxon>
        <taxon>Arthropoda</taxon>
        <taxon>Hexapoda</taxon>
        <taxon>Insecta</taxon>
        <taxon>Pterygota</taxon>
        <taxon>Neoptera</taxon>
        <taxon>Endopterygota</taxon>
        <taxon>Diptera</taxon>
        <taxon>Nematocera</taxon>
        <taxon>Culicoidea</taxon>
        <taxon>Culicidae</taxon>
        <taxon>Anophelinae</taxon>
        <taxon>Anopheles</taxon>
    </lineage>
</organism>
<feature type="region of interest" description="Disordered" evidence="8">
    <location>
        <begin position="659"/>
        <end position="701"/>
    </location>
</feature>
<feature type="compositionally biased region" description="Acidic residues" evidence="8">
    <location>
        <begin position="789"/>
        <end position="802"/>
    </location>
</feature>
<dbReference type="Gene3D" id="1.10.220.100">
    <property type="entry name" value="conserved c-terminal region of ge- 1"/>
    <property type="match status" value="1"/>
</dbReference>
<evidence type="ECO:0000256" key="1">
    <source>
        <dbReference type="ARBA" id="ARBA00004201"/>
    </source>
</evidence>
<dbReference type="STRING" id="7168.A0A182NTU0"/>
<evidence type="ECO:0000256" key="4">
    <source>
        <dbReference type="ARBA" id="ARBA00022574"/>
    </source>
</evidence>
<name>A0A182NTU0_9DIPT</name>
<dbReference type="InterPro" id="IPR032401">
    <property type="entry name" value="EDC4_WD40"/>
</dbReference>
<feature type="domain" description="Enhancer of mRNA-decapping protein 4 C-terminal" evidence="10">
    <location>
        <begin position="1554"/>
        <end position="1672"/>
    </location>
</feature>
<evidence type="ECO:0000313" key="12">
    <source>
        <dbReference type="Proteomes" id="UP000075884"/>
    </source>
</evidence>
<accession>A0A182NTU0</accession>
<feature type="compositionally biased region" description="Polar residues" evidence="8">
    <location>
        <begin position="582"/>
        <end position="591"/>
    </location>
</feature>
<evidence type="ECO:0000256" key="3">
    <source>
        <dbReference type="ARBA" id="ARBA00022490"/>
    </source>
</evidence>
<proteinExistence type="inferred from homology"/>
<feature type="compositionally biased region" description="Polar residues" evidence="8">
    <location>
        <begin position="1172"/>
        <end position="1184"/>
    </location>
</feature>
<sequence>MLILCIAGAVELSQFLKGIRSRKPSVALPTPTPANFRDNSTVISSQEEVEERTMETIERTVSAAGVASGNKKFLFGADASQHSFKTTDKNVTVVCTEGKHDRGSSKIKLVNVVNFKWEQKNYPGRLIACHKDCYLLAYSIRVTKLSKSESMVRVAHLELPERCLIKGLSDDILDLQFSHNSTTECLLGIIERTALHVHQVLVKSEKVTTALKVKIVDPLEGHVPVCDRITWCPYLGDGGGDEMDDFAKQLLVWTRGSTFQCYSISALSKLYLNMTDLKASDIDGGGFKASDGDAIITGSVFSDDGTTLALSSNDGLIRFYQVYQHANDRSPRRLHLWKPHAGKPITSFFFLDNYTETVNNKTIWKHAITCAENNSEIKVWCCESWACLQTIRLVSPVPDATLNFKAEIDISSTYLVLTERSTRQIYVLQIRKGPGSVSPDVPEGQKKVLRSSKPVQPYIVSIAEYPLSTSVLGFAILYATAGNAKDSDYYSEYAHHEQDDDDEEQSAGGSRCVVIRMFLVQPNNLQDCTLMYDALPESDDTETTEVELTEDPEQRALEAPDSQGNSSSVSSSSSSSAASSSNETTDNNVSHPPSEEDDGEVGTEAKGKVVIAEDANTGSKHSNGTDKEEEEEEDDARLKMAEAAQKLNEAFGTICTTVAPSADGSGSAPTTPGNTSSTKVNLMTPDSFSTPASSGVTRSASVKDNHKDVRIINLSELPYPEMETIMNQYDRSAGRRRGRVGAASTNTATAIASGAAPKTTNSTITIGARKNNSSVTSTASANGSVSSDSTDDEREEEEEEEGGGNTSIASVAGSERIANITDDPDDEDGDEIDEVVTVAPKVVVPVLTKGGKKGFPMANGGSKSGADQPKHKKGHAGVVDQQQESVLSISASALHIEHFTKILTLDEAEPPTVREKIKSDDTVNPDVLSTLFMLAKATKQHQQPATAVPEPSTLQTANALEAFVNMVKNRAEITNANTMADDAASSKTKHRKSINGAAAADAPEDSVTDAPVVPPMPSAEMLASGGSSPSREVQQIMSTKGGAAISMVDDMFMYSCVEQKDDDFEDDEEDDDEEGVVNVGATYTEEDGVAVVVANGTVDNSDVADGKDEVLDVSTDTSVLLSGEKTTAAVVALKESIADSTKDELALKKISVMKISGAVLGDSPTTKKARQVEQNDAPSASNFWPATVPTEVPTVASTSEVKPSAPKSSTPIVVPPTVVTIDSNKQLDELNGKLDSMMELLLAQSRQIEEMNAQFEAMKKSKADEQRRTSTMINRINQTLPKMIETQLTQLFMQHALKIDEIMVASFNKQQKLLLETLAHILPQAVLAQLPERLTGILIQELSTKMLPQINAKLDMIKQSVSIDLAEKFRTSEGTIRDATQRAIRSEPFVKTISLSVQSGMRGIMEQAYQESLRTIILPSYDKTAREMFFQLSAAFSEGLKECMHKIDQHIVRVGRTQDRTSEMVEIIRQLPDKLATISERTASTAVRAMRESVEKDLKGLQTPLLKSIRENIRQEIEKGFEVQASSLEDSVLSVVRSQAQTPAPSNADVQEQIKQYLGSGQINKAFHKALLSNDLSLVEFLLERADHKQVFNPCPLEQTVLLSLIQQISADMSNHNELKQKYLSDAIVNLDIQDPITKEHSPKVMLELINNCQSFMAANPSSSLCTSLKMLVIAAQYMGFKNI</sequence>
<evidence type="ECO:0000256" key="6">
    <source>
        <dbReference type="ARBA" id="ARBA00023054"/>
    </source>
</evidence>
<evidence type="ECO:0000256" key="2">
    <source>
        <dbReference type="ARBA" id="ARBA00009639"/>
    </source>
</evidence>
<feature type="compositionally biased region" description="Acidic residues" evidence="8">
    <location>
        <begin position="538"/>
        <end position="551"/>
    </location>
</feature>
<feature type="compositionally biased region" description="Low complexity" evidence="8">
    <location>
        <begin position="771"/>
        <end position="788"/>
    </location>
</feature>
<keyword evidence="12" id="KW-1185">Reference proteome</keyword>
<dbReference type="VEuPathDB" id="VectorBase:ADIR011081"/>